<dbReference type="AlphaFoldDB" id="A0A1F6N0E8"/>
<comment type="caution">
    <text evidence="1">The sequence shown here is derived from an EMBL/GenBank/DDBJ whole genome shotgun (WGS) entry which is preliminary data.</text>
</comment>
<evidence type="ECO:0000313" key="1">
    <source>
        <dbReference type="EMBL" id="OGH77399.1"/>
    </source>
</evidence>
<accession>A0A1F6N0E8</accession>
<reference evidence="1 2" key="1">
    <citation type="journal article" date="2016" name="Nat. Commun.">
        <title>Thousands of microbial genomes shed light on interconnected biogeochemical processes in an aquifer system.</title>
        <authorList>
            <person name="Anantharaman K."/>
            <person name="Brown C.T."/>
            <person name="Hug L.A."/>
            <person name="Sharon I."/>
            <person name="Castelle C.J."/>
            <person name="Probst A.J."/>
            <person name="Thomas B.C."/>
            <person name="Singh A."/>
            <person name="Wilkins M.J."/>
            <person name="Karaoz U."/>
            <person name="Brodie E.L."/>
            <person name="Williams K.H."/>
            <person name="Hubbard S.S."/>
            <person name="Banfield J.F."/>
        </authorList>
    </citation>
    <scope>NUCLEOTIDE SEQUENCE [LARGE SCALE GENOMIC DNA]</scope>
</reference>
<protein>
    <submittedName>
        <fullName evidence="1">Uncharacterized protein</fullName>
    </submittedName>
</protein>
<evidence type="ECO:0000313" key="2">
    <source>
        <dbReference type="Proteomes" id="UP000177040"/>
    </source>
</evidence>
<proteinExistence type="predicted"/>
<dbReference type="Proteomes" id="UP000177040">
    <property type="component" value="Unassembled WGS sequence"/>
</dbReference>
<organism evidence="1 2">
    <name type="scientific">Candidatus Magasanikbacteria bacterium RIFCSPLOWO2_01_FULL_40_15</name>
    <dbReference type="NCBI Taxonomy" id="1798686"/>
    <lineage>
        <taxon>Bacteria</taxon>
        <taxon>Candidatus Magasanikiibacteriota</taxon>
    </lineage>
</organism>
<gene>
    <name evidence="1" type="ORF">A2983_01705</name>
</gene>
<name>A0A1F6N0E8_9BACT</name>
<dbReference type="EMBL" id="MFQH01000024">
    <property type="protein sequence ID" value="OGH77399.1"/>
    <property type="molecule type" value="Genomic_DNA"/>
</dbReference>
<sequence>MKGITVSLPVQIGIGLGIEYFGMVPVEPQVQLDSIRVYPVSENGESGRVTHSNRIVVDPNDQNYVAVVKAIHKVRDRKDLNFGHVIKVALPNPIGYSTGEKIMFVVVREVSFTTRVCHDIKNRDGVSGKHADETVRMAMRPRSKCANWHAIVDALAKTLPQGNKTDKGEAGYASL</sequence>